<dbReference type="EC" id="3.2.1.23" evidence="3"/>
<comment type="catalytic activity">
    <reaction evidence="1">
        <text>Hydrolysis of terminal non-reducing beta-D-galactose residues in beta-D-galactosides.</text>
        <dbReference type="EC" id="3.2.1.23"/>
    </reaction>
</comment>
<dbReference type="Gene3D" id="2.60.40.10">
    <property type="entry name" value="Immunoglobulins"/>
    <property type="match status" value="2"/>
</dbReference>
<feature type="domain" description="Glycoside hydrolase family 2 catalytic" evidence="7">
    <location>
        <begin position="281"/>
        <end position="474"/>
    </location>
</feature>
<evidence type="ECO:0000256" key="5">
    <source>
        <dbReference type="ARBA" id="ARBA00023295"/>
    </source>
</evidence>
<dbReference type="InterPro" id="IPR006104">
    <property type="entry name" value="Glyco_hydro_2_N"/>
</dbReference>
<evidence type="ECO:0000256" key="4">
    <source>
        <dbReference type="ARBA" id="ARBA00022801"/>
    </source>
</evidence>
<dbReference type="PANTHER" id="PTHR46323">
    <property type="entry name" value="BETA-GALACTOSIDASE"/>
    <property type="match status" value="1"/>
</dbReference>
<feature type="domain" description="Glycoside hydrolase family 2 immunoglobulin-like beta-sandwich" evidence="6">
    <location>
        <begin position="181"/>
        <end position="279"/>
    </location>
</feature>
<dbReference type="RefSeq" id="WP_242332358.1">
    <property type="nucleotide sequence ID" value="NZ_CP071872.1"/>
</dbReference>
<dbReference type="InterPro" id="IPR011013">
    <property type="entry name" value="Gal_mutarotase_sf_dom"/>
</dbReference>
<evidence type="ECO:0000256" key="3">
    <source>
        <dbReference type="ARBA" id="ARBA00012756"/>
    </source>
</evidence>
<dbReference type="InterPro" id="IPR008979">
    <property type="entry name" value="Galactose-bd-like_sf"/>
</dbReference>
<evidence type="ECO:0000259" key="6">
    <source>
        <dbReference type="Pfam" id="PF00703"/>
    </source>
</evidence>
<dbReference type="SUPFAM" id="SSF74650">
    <property type="entry name" value="Galactose mutarotase-like"/>
    <property type="match status" value="1"/>
</dbReference>
<dbReference type="Pfam" id="PF02836">
    <property type="entry name" value="Glyco_hydro_2_C"/>
    <property type="match status" value="1"/>
</dbReference>
<dbReference type="InterPro" id="IPR017853">
    <property type="entry name" value="GH"/>
</dbReference>
<evidence type="ECO:0000313" key="10">
    <source>
        <dbReference type="Proteomes" id="UP000828924"/>
    </source>
</evidence>
<dbReference type="PRINTS" id="PR00132">
    <property type="entry name" value="GLHYDRLASE2"/>
</dbReference>
<dbReference type="Pfam" id="PF00703">
    <property type="entry name" value="Glyco_hydro_2"/>
    <property type="match status" value="1"/>
</dbReference>
<dbReference type="EMBL" id="CP071872">
    <property type="protein sequence ID" value="UNM13456.1"/>
    <property type="molecule type" value="Genomic_DNA"/>
</dbReference>
<comment type="similarity">
    <text evidence="2">Belongs to the glycosyl hydrolase 2 family.</text>
</comment>
<dbReference type="InterPro" id="IPR050347">
    <property type="entry name" value="Bact_Beta-galactosidase"/>
</dbReference>
<dbReference type="Gene3D" id="2.60.120.260">
    <property type="entry name" value="Galactose-binding domain-like"/>
    <property type="match status" value="2"/>
</dbReference>
<dbReference type="PROSITE" id="PS00608">
    <property type="entry name" value="GLYCOSYL_HYDROL_F2_2"/>
    <property type="match status" value="1"/>
</dbReference>
<dbReference type="PANTHER" id="PTHR46323:SF2">
    <property type="entry name" value="BETA-GALACTOSIDASE"/>
    <property type="match status" value="1"/>
</dbReference>
<gene>
    <name evidence="9" type="ORF">J4032_19975</name>
</gene>
<dbReference type="InterPro" id="IPR006101">
    <property type="entry name" value="Glyco_hydro_2"/>
</dbReference>
<feature type="domain" description="Glycosyl hydrolases family 2 sugar binding" evidence="8">
    <location>
        <begin position="81"/>
        <end position="178"/>
    </location>
</feature>
<dbReference type="SUPFAM" id="SSF49303">
    <property type="entry name" value="beta-Galactosidase/glucuronidase domain"/>
    <property type="match status" value="2"/>
</dbReference>
<evidence type="ECO:0000259" key="8">
    <source>
        <dbReference type="Pfam" id="PF02837"/>
    </source>
</evidence>
<sequence length="1073" mass="117670">MATASALAGAEWPAVTLTPLPDSVAGVRRPVIGLDGDWSIATEPPEGFWRNEADPAGWRTVRVPGEPAMQGVEVPGDEEFAYRTRITVPADFAGHRVILRFDAVYSDARVWVDGVFVRAHRGGFTSWEADVTDLVRPGEQAWLTVGVTDRWQDLSYGSYYARHRMGGILGDVRLAAVPVGHLASLHVSTAFDERLRDAVLGLDLVPAGAGPLPVRLRLRAPDGREVLRRSATLDGPERLDLDVHAPLKWDAEHPHRYTLEVTTGQGADESRTVRRIGFRQIQVDGSRLLVNGRPVKLRGVAHHSVSPTMGRGATGHWDEQDVKLFKAANINFLRTSHYPPTEALLEACDRYGMYVEEETAVCWVNQQGHDNSLDDPAAREDWLGQLSEMVERDRNHPCVIIWSTANENIGWGANPQAQWDFLKAVDPTRPVVYSHAETYTTGARYDVFTAHYPDVKGELGGETAKPSLYDEYAHLAAYNLDDLRNDPGVRNFWGETISRFWPKCHDTEGVVGGAVWCGVDEVFLLPEAPGGTAEWGLLDVWRRPKPEHWLAKKAYSPVRVPDRPLTGQKPRTPLAVPIANWYDFTDLAELTVRWRAGDAGGVMPGPSLAPGESGTLTVPHRGWREGEVLELEFLDGDHRTVDVYALPVGPVSPPAAPRPAGEAPAVEETDDVITLSGPSFSVAFSKATGQITDARHGDAVVLTGGPALHLRGGYLPSWRFGSIRCEPTDEHTATVTVTGSHGDTPVTFAVAVDGTGLLTTSYTVATALPDQPEAGYQELGVRFLVPDDMDRLAWRTGSLWSVYPEDHIGRPAGSAVARPDHPAYSYRARPQWPWSEDTHTPFLYGKDDPGRDSNDFRALRSGVHRYALTRPDGAGVRVESDGAVAARTDLTPPRWIDDSDPAIAYHGEWSHARGEDWTHNDHADTESFTFTAGDWCEFSFTGTGIEWIGGPGPNLGLIDVLIDGEPDATVDQYAPVKQYQQVIYRRTGLPEGRHTIKLVITGRKNPASSNILPLVDAFHVLPAPAPSRSLCVDTHWNYPDFGYGGGDYYRPAVRVEDGTTGTVALRLGRFGPA</sequence>
<dbReference type="Gene3D" id="3.20.20.80">
    <property type="entry name" value="Glycosidases"/>
    <property type="match status" value="1"/>
</dbReference>
<organism evidence="9 10">
    <name type="scientific">Streptomyces formicae</name>
    <dbReference type="NCBI Taxonomy" id="1616117"/>
    <lineage>
        <taxon>Bacteria</taxon>
        <taxon>Bacillati</taxon>
        <taxon>Actinomycetota</taxon>
        <taxon>Actinomycetes</taxon>
        <taxon>Kitasatosporales</taxon>
        <taxon>Streptomycetaceae</taxon>
        <taxon>Streptomyces</taxon>
    </lineage>
</organism>
<keyword evidence="10" id="KW-1185">Reference proteome</keyword>
<reference evidence="9 10" key="1">
    <citation type="submission" date="2021-03" db="EMBL/GenBank/DDBJ databases">
        <title>Complete genome of Streptomyces formicae strain 1H-GS9 (DSM 100524).</title>
        <authorList>
            <person name="Atanasov K.E."/>
            <person name="Altabella T."/>
            <person name="Ferrer A."/>
        </authorList>
    </citation>
    <scope>NUCLEOTIDE SEQUENCE [LARGE SCALE GENOMIC DNA]</scope>
    <source>
        <strain evidence="9 10">1H-GS9</strain>
    </source>
</reference>
<evidence type="ECO:0000313" key="9">
    <source>
        <dbReference type="EMBL" id="UNM13456.1"/>
    </source>
</evidence>
<name>A0ABY3WLI6_9ACTN</name>
<accession>A0ABY3WLI6</accession>
<dbReference type="Pfam" id="PF02837">
    <property type="entry name" value="Glyco_hydro_2_N"/>
    <property type="match status" value="1"/>
</dbReference>
<dbReference type="InterPro" id="IPR006103">
    <property type="entry name" value="Glyco_hydro_2_cat"/>
</dbReference>
<proteinExistence type="inferred from homology"/>
<dbReference type="SUPFAM" id="SSF49785">
    <property type="entry name" value="Galactose-binding domain-like"/>
    <property type="match status" value="1"/>
</dbReference>
<dbReference type="InterPro" id="IPR006102">
    <property type="entry name" value="Ig-like_GH2"/>
</dbReference>
<dbReference type="SUPFAM" id="SSF51445">
    <property type="entry name" value="(Trans)glycosidases"/>
    <property type="match status" value="1"/>
</dbReference>
<keyword evidence="5" id="KW-0326">Glycosidase</keyword>
<protein>
    <recommendedName>
        <fullName evidence="3">beta-galactosidase</fullName>
        <ecNumber evidence="3">3.2.1.23</ecNumber>
    </recommendedName>
</protein>
<evidence type="ECO:0000256" key="1">
    <source>
        <dbReference type="ARBA" id="ARBA00001412"/>
    </source>
</evidence>
<keyword evidence="4" id="KW-0378">Hydrolase</keyword>
<evidence type="ECO:0000259" key="7">
    <source>
        <dbReference type="Pfam" id="PF02836"/>
    </source>
</evidence>
<dbReference type="InterPro" id="IPR013783">
    <property type="entry name" value="Ig-like_fold"/>
</dbReference>
<evidence type="ECO:0000256" key="2">
    <source>
        <dbReference type="ARBA" id="ARBA00007401"/>
    </source>
</evidence>
<dbReference type="Proteomes" id="UP000828924">
    <property type="component" value="Chromosome"/>
</dbReference>
<dbReference type="InterPro" id="IPR023232">
    <property type="entry name" value="Glyco_hydro_2_AS"/>
</dbReference>
<dbReference type="InterPro" id="IPR036156">
    <property type="entry name" value="Beta-gal/glucu_dom_sf"/>
</dbReference>